<evidence type="ECO:0000313" key="3">
    <source>
        <dbReference type="Proteomes" id="UP000580250"/>
    </source>
</evidence>
<dbReference type="Proteomes" id="UP000580250">
    <property type="component" value="Unassembled WGS sequence"/>
</dbReference>
<comment type="caution">
    <text evidence="2">The sequence shown here is derived from an EMBL/GenBank/DDBJ whole genome shotgun (WGS) entry which is preliminary data.</text>
</comment>
<evidence type="ECO:0000256" key="1">
    <source>
        <dbReference type="SAM" id="MobiDB-lite"/>
    </source>
</evidence>
<feature type="region of interest" description="Disordered" evidence="1">
    <location>
        <begin position="18"/>
        <end position="55"/>
    </location>
</feature>
<dbReference type="AlphaFoldDB" id="A0A6V7YCQ4"/>
<protein>
    <submittedName>
        <fullName evidence="2">Uncharacterized protein</fullName>
    </submittedName>
</protein>
<organism evidence="2 3">
    <name type="scientific">Meloidogyne enterolobii</name>
    <name type="common">Root-knot nematode worm</name>
    <name type="synonym">Meloidogyne mayaguensis</name>
    <dbReference type="NCBI Taxonomy" id="390850"/>
    <lineage>
        <taxon>Eukaryota</taxon>
        <taxon>Metazoa</taxon>
        <taxon>Ecdysozoa</taxon>
        <taxon>Nematoda</taxon>
        <taxon>Chromadorea</taxon>
        <taxon>Rhabditida</taxon>
        <taxon>Tylenchina</taxon>
        <taxon>Tylenchomorpha</taxon>
        <taxon>Tylenchoidea</taxon>
        <taxon>Meloidogynidae</taxon>
        <taxon>Meloidogyninae</taxon>
        <taxon>Meloidogyne</taxon>
    </lineage>
</organism>
<accession>A0A6V7YCQ4</accession>
<reference evidence="2 3" key="1">
    <citation type="submission" date="2020-08" db="EMBL/GenBank/DDBJ databases">
        <authorList>
            <person name="Koutsovoulos G."/>
            <person name="Danchin GJ E."/>
        </authorList>
    </citation>
    <scope>NUCLEOTIDE SEQUENCE [LARGE SCALE GENOMIC DNA]</scope>
</reference>
<gene>
    <name evidence="2" type="ORF">MENT_LOCUS63424</name>
</gene>
<sequence>MSVDSRRIACGTAKLLTSNSSYSNGSSTNSTATTTSKKKRPNLQQIASTNSNTVI</sequence>
<feature type="compositionally biased region" description="Polar residues" evidence="1">
    <location>
        <begin position="42"/>
        <end position="55"/>
    </location>
</feature>
<proteinExistence type="predicted"/>
<feature type="compositionally biased region" description="Low complexity" evidence="1">
    <location>
        <begin position="18"/>
        <end position="35"/>
    </location>
</feature>
<dbReference type="EMBL" id="CAJEWN010004094">
    <property type="protein sequence ID" value="CAD2209286.1"/>
    <property type="molecule type" value="Genomic_DNA"/>
</dbReference>
<evidence type="ECO:0000313" key="2">
    <source>
        <dbReference type="EMBL" id="CAD2209286.1"/>
    </source>
</evidence>
<name>A0A6V7YCQ4_MELEN</name>